<keyword evidence="2" id="KW-1185">Reference proteome</keyword>
<evidence type="ECO:0000313" key="2">
    <source>
        <dbReference type="Proteomes" id="UP000831701"/>
    </source>
</evidence>
<sequence>MSHREETSGEDPGHAGETMSLGWPGNASRGPPGRAGGSVWVSTVGAIIRKWKKHHLIINRPRTGAPRKVSDQGVRKMVRRVLKEPRTTRKALQKDMEAAGTSAFVSAIGARWQNKAACLECLQSDLRRLSH</sequence>
<accession>A0ACB8X9N3</accession>
<dbReference type="EMBL" id="CM041531">
    <property type="protein sequence ID" value="KAI3377037.1"/>
    <property type="molecule type" value="Genomic_DNA"/>
</dbReference>
<comment type="caution">
    <text evidence="1">The sequence shown here is derived from an EMBL/GenBank/DDBJ whole genome shotgun (WGS) entry which is preliminary data.</text>
</comment>
<protein>
    <submittedName>
        <fullName evidence="1">Uncharacterized protein</fullName>
    </submittedName>
</protein>
<proteinExistence type="predicted"/>
<dbReference type="Proteomes" id="UP000831701">
    <property type="component" value="Chromosome 1"/>
</dbReference>
<evidence type="ECO:0000313" key="1">
    <source>
        <dbReference type="EMBL" id="KAI3377037.1"/>
    </source>
</evidence>
<reference evidence="1" key="1">
    <citation type="submission" date="2022-04" db="EMBL/GenBank/DDBJ databases">
        <title>Jade perch genome.</title>
        <authorList>
            <person name="Chao B."/>
        </authorList>
    </citation>
    <scope>NUCLEOTIDE SEQUENCE</scope>
    <source>
        <strain evidence="1">CB-2022</strain>
    </source>
</reference>
<organism evidence="1 2">
    <name type="scientific">Scortum barcoo</name>
    <name type="common">barcoo grunter</name>
    <dbReference type="NCBI Taxonomy" id="214431"/>
    <lineage>
        <taxon>Eukaryota</taxon>
        <taxon>Metazoa</taxon>
        <taxon>Chordata</taxon>
        <taxon>Craniata</taxon>
        <taxon>Vertebrata</taxon>
        <taxon>Euteleostomi</taxon>
        <taxon>Actinopterygii</taxon>
        <taxon>Neopterygii</taxon>
        <taxon>Teleostei</taxon>
        <taxon>Neoteleostei</taxon>
        <taxon>Acanthomorphata</taxon>
        <taxon>Eupercaria</taxon>
        <taxon>Centrarchiformes</taxon>
        <taxon>Terapontoidei</taxon>
        <taxon>Terapontidae</taxon>
        <taxon>Scortum</taxon>
    </lineage>
</organism>
<gene>
    <name evidence="1" type="ORF">L3Q82_000256</name>
</gene>
<name>A0ACB8X9N3_9TELE</name>